<dbReference type="Proteomes" id="UP000499080">
    <property type="component" value="Unassembled WGS sequence"/>
</dbReference>
<protein>
    <submittedName>
        <fullName evidence="1">Uncharacterized protein</fullName>
    </submittedName>
</protein>
<keyword evidence="2" id="KW-1185">Reference proteome</keyword>
<accession>A0A4Y2RE45</accession>
<gene>
    <name evidence="1" type="ORF">AVEN_62800_1</name>
</gene>
<reference evidence="1 2" key="1">
    <citation type="journal article" date="2019" name="Sci. Rep.">
        <title>Orb-weaving spider Araneus ventricosus genome elucidates the spidroin gene catalogue.</title>
        <authorList>
            <person name="Kono N."/>
            <person name="Nakamura H."/>
            <person name="Ohtoshi R."/>
            <person name="Moran D.A.P."/>
            <person name="Shinohara A."/>
            <person name="Yoshida Y."/>
            <person name="Fujiwara M."/>
            <person name="Mori M."/>
            <person name="Tomita M."/>
            <person name="Arakawa K."/>
        </authorList>
    </citation>
    <scope>NUCLEOTIDE SEQUENCE [LARGE SCALE GENOMIC DNA]</scope>
</reference>
<sequence>MKPAIMTPLARTVKKSASVRTELPAVPLTESATVCRDSKVKGVMRSVMKKTGVIIALKAVCAKIMGLVILLQETALAHQASLARNAKDNVQQALSVKIAKTNANVKITVTVIL</sequence>
<name>A0A4Y2RE45_ARAVE</name>
<comment type="caution">
    <text evidence="1">The sequence shown here is derived from an EMBL/GenBank/DDBJ whole genome shotgun (WGS) entry which is preliminary data.</text>
</comment>
<dbReference type="AlphaFoldDB" id="A0A4Y2RE45"/>
<evidence type="ECO:0000313" key="2">
    <source>
        <dbReference type="Proteomes" id="UP000499080"/>
    </source>
</evidence>
<evidence type="ECO:0000313" key="1">
    <source>
        <dbReference type="EMBL" id="GBN73706.1"/>
    </source>
</evidence>
<organism evidence="1 2">
    <name type="scientific">Araneus ventricosus</name>
    <name type="common">Orbweaver spider</name>
    <name type="synonym">Epeira ventricosa</name>
    <dbReference type="NCBI Taxonomy" id="182803"/>
    <lineage>
        <taxon>Eukaryota</taxon>
        <taxon>Metazoa</taxon>
        <taxon>Ecdysozoa</taxon>
        <taxon>Arthropoda</taxon>
        <taxon>Chelicerata</taxon>
        <taxon>Arachnida</taxon>
        <taxon>Araneae</taxon>
        <taxon>Araneomorphae</taxon>
        <taxon>Entelegynae</taxon>
        <taxon>Araneoidea</taxon>
        <taxon>Araneidae</taxon>
        <taxon>Araneus</taxon>
    </lineage>
</organism>
<dbReference type="EMBL" id="BGPR01016645">
    <property type="protein sequence ID" value="GBN73706.1"/>
    <property type="molecule type" value="Genomic_DNA"/>
</dbReference>
<proteinExistence type="predicted"/>